<gene>
    <name evidence="1" type="ORF">TMS3_0120210</name>
</gene>
<dbReference type="AlphaFoldDB" id="A0A0A1YGT2"/>
<dbReference type="EMBL" id="AWSQ01000007">
    <property type="protein sequence ID" value="KFX68203.1"/>
    <property type="molecule type" value="Genomic_DNA"/>
</dbReference>
<proteinExistence type="predicted"/>
<organism evidence="1 2">
    <name type="scientific">Pseudomonas taeanensis MS-3</name>
    <dbReference type="NCBI Taxonomy" id="1395571"/>
    <lineage>
        <taxon>Bacteria</taxon>
        <taxon>Pseudomonadati</taxon>
        <taxon>Pseudomonadota</taxon>
        <taxon>Gammaproteobacteria</taxon>
        <taxon>Pseudomonadales</taxon>
        <taxon>Pseudomonadaceae</taxon>
        <taxon>Pseudomonas</taxon>
    </lineage>
</organism>
<evidence type="ECO:0000313" key="1">
    <source>
        <dbReference type="EMBL" id="KFX68203.1"/>
    </source>
</evidence>
<reference evidence="1 2" key="1">
    <citation type="journal article" date="2014" name="Genome Announc.">
        <title>Draft Genome Sequence of Petroleum Oil-Degrading Marine Bacterium Pseudomonas taeanensis Strain MS-3, Isolated from a Crude Oil-Contaminated Seashore.</title>
        <authorList>
            <person name="Lee S.Y."/>
            <person name="Kim S.H."/>
            <person name="Lee D.G."/>
            <person name="Shin S."/>
            <person name="Yun S.H."/>
            <person name="Choi C.W."/>
            <person name="Chung Y.H."/>
            <person name="Choi J.S."/>
            <person name="Kahng H.Y."/>
            <person name="Kim S.I."/>
        </authorList>
    </citation>
    <scope>NUCLEOTIDE SEQUENCE [LARGE SCALE GENOMIC DNA]</scope>
    <source>
        <strain evidence="1 2">MS-3</strain>
    </source>
</reference>
<comment type="caution">
    <text evidence="1">The sequence shown here is derived from an EMBL/GenBank/DDBJ whole genome shotgun (WGS) entry which is preliminary data.</text>
</comment>
<dbReference type="STRING" id="1395571.TMS3_0120210"/>
<dbReference type="RefSeq" id="WP_025167012.1">
    <property type="nucleotide sequence ID" value="NZ_AWSQ01000007.1"/>
</dbReference>
<dbReference type="Proteomes" id="UP000030063">
    <property type="component" value="Unassembled WGS sequence"/>
</dbReference>
<protein>
    <submittedName>
        <fullName evidence="1">Uncharacterized protein</fullName>
    </submittedName>
</protein>
<dbReference type="OrthoDB" id="6949214at2"/>
<name>A0A0A1YGT2_9PSED</name>
<accession>A0A0A1YGT2</accession>
<keyword evidence="2" id="KW-1185">Reference proteome</keyword>
<sequence length="91" mass="10169">MAEFETFVVPFPWRPSPLHESEPSPLPVEAAAELRATMLGNLLDQMSGQDGFQPENLRLRVATYAAQDLLDEMIVLYRRALSEARGGVSHE</sequence>
<evidence type="ECO:0000313" key="2">
    <source>
        <dbReference type="Proteomes" id="UP000030063"/>
    </source>
</evidence>